<sequence>MIEWRPEIEAHSHSVIIESRTAVPARKTGIGKLNPPQPSIFIYCSFRWLLPFFPSLGKKRFGADCFLSQLQHWLFAFSRYTP</sequence>
<proteinExistence type="predicted"/>
<accession>A0AAV4UAB1</accession>
<evidence type="ECO:0000313" key="1">
    <source>
        <dbReference type="EMBL" id="GIY54555.1"/>
    </source>
</evidence>
<name>A0AAV4UAB1_CAEEX</name>
<evidence type="ECO:0000313" key="2">
    <source>
        <dbReference type="Proteomes" id="UP001054945"/>
    </source>
</evidence>
<comment type="caution">
    <text evidence="1">The sequence shown here is derived from an EMBL/GenBank/DDBJ whole genome shotgun (WGS) entry which is preliminary data.</text>
</comment>
<protein>
    <submittedName>
        <fullName evidence="1">Uncharacterized protein</fullName>
    </submittedName>
</protein>
<keyword evidence="2" id="KW-1185">Reference proteome</keyword>
<gene>
    <name evidence="1" type="ORF">CEXT_7051</name>
</gene>
<dbReference type="AlphaFoldDB" id="A0AAV4UAB1"/>
<dbReference type="EMBL" id="BPLR01012525">
    <property type="protein sequence ID" value="GIY54555.1"/>
    <property type="molecule type" value="Genomic_DNA"/>
</dbReference>
<dbReference type="Proteomes" id="UP001054945">
    <property type="component" value="Unassembled WGS sequence"/>
</dbReference>
<organism evidence="1 2">
    <name type="scientific">Caerostris extrusa</name>
    <name type="common">Bark spider</name>
    <name type="synonym">Caerostris bankana</name>
    <dbReference type="NCBI Taxonomy" id="172846"/>
    <lineage>
        <taxon>Eukaryota</taxon>
        <taxon>Metazoa</taxon>
        <taxon>Ecdysozoa</taxon>
        <taxon>Arthropoda</taxon>
        <taxon>Chelicerata</taxon>
        <taxon>Arachnida</taxon>
        <taxon>Araneae</taxon>
        <taxon>Araneomorphae</taxon>
        <taxon>Entelegynae</taxon>
        <taxon>Araneoidea</taxon>
        <taxon>Araneidae</taxon>
        <taxon>Caerostris</taxon>
    </lineage>
</organism>
<reference evidence="1 2" key="1">
    <citation type="submission" date="2021-06" db="EMBL/GenBank/DDBJ databases">
        <title>Caerostris extrusa draft genome.</title>
        <authorList>
            <person name="Kono N."/>
            <person name="Arakawa K."/>
        </authorList>
    </citation>
    <scope>NUCLEOTIDE SEQUENCE [LARGE SCALE GENOMIC DNA]</scope>
</reference>